<dbReference type="InterPro" id="IPR041118">
    <property type="entry name" value="Rx_N"/>
</dbReference>
<gene>
    <name evidence="10" type="ORF">PVAP13_8KG106900</name>
</gene>
<name>A0A8T0PMW7_PANVG</name>
<feature type="domain" description="Disease resistance N-terminal" evidence="7">
    <location>
        <begin position="8"/>
        <end position="85"/>
    </location>
</feature>
<comment type="similarity">
    <text evidence="1">Belongs to the disease resistance NB-LRR family.</text>
</comment>
<dbReference type="InterPro" id="IPR044974">
    <property type="entry name" value="Disease_R_plants"/>
</dbReference>
<evidence type="ECO:0000259" key="7">
    <source>
        <dbReference type="Pfam" id="PF18052"/>
    </source>
</evidence>
<evidence type="ECO:0000256" key="5">
    <source>
        <dbReference type="ARBA" id="ARBA00022821"/>
    </source>
</evidence>
<dbReference type="EMBL" id="CM029051">
    <property type="protein sequence ID" value="KAG2562445.1"/>
    <property type="molecule type" value="Genomic_DNA"/>
</dbReference>
<evidence type="ECO:0000256" key="1">
    <source>
        <dbReference type="ARBA" id="ARBA00008894"/>
    </source>
</evidence>
<keyword evidence="4" id="KW-0547">Nucleotide-binding</keyword>
<dbReference type="Gene3D" id="3.80.10.10">
    <property type="entry name" value="Ribonuclease Inhibitor"/>
    <property type="match status" value="1"/>
</dbReference>
<comment type="caution">
    <text evidence="10">The sequence shown here is derived from an EMBL/GenBank/DDBJ whole genome shotgun (WGS) entry which is preliminary data.</text>
</comment>
<keyword evidence="5" id="KW-0611">Plant defense</keyword>
<dbReference type="OrthoDB" id="672526at2759"/>
<keyword evidence="3" id="KW-0677">Repeat</keyword>
<evidence type="ECO:0000313" key="10">
    <source>
        <dbReference type="EMBL" id="KAG2562445.1"/>
    </source>
</evidence>
<proteinExistence type="inferred from homology"/>
<reference evidence="10" key="1">
    <citation type="submission" date="2020-05" db="EMBL/GenBank/DDBJ databases">
        <title>WGS assembly of Panicum virgatum.</title>
        <authorList>
            <person name="Lovell J.T."/>
            <person name="Jenkins J."/>
            <person name="Shu S."/>
            <person name="Juenger T.E."/>
            <person name="Schmutz J."/>
        </authorList>
    </citation>
    <scope>NUCLEOTIDE SEQUENCE</scope>
    <source>
        <strain evidence="10">AP13</strain>
    </source>
</reference>
<keyword evidence="2" id="KW-0433">Leucine-rich repeat</keyword>
<dbReference type="Gene3D" id="1.20.5.4130">
    <property type="match status" value="1"/>
</dbReference>
<dbReference type="InterPro" id="IPR036388">
    <property type="entry name" value="WH-like_DNA-bd_sf"/>
</dbReference>
<dbReference type="InterPro" id="IPR055414">
    <property type="entry name" value="LRR_R13L4/SHOC2-like"/>
</dbReference>
<accession>A0A8T0PMW7</accession>
<feature type="domain" description="Disease resistance R13L4/SHOC-2-like LRR" evidence="9">
    <location>
        <begin position="462"/>
        <end position="827"/>
    </location>
</feature>
<dbReference type="CDD" id="cd14798">
    <property type="entry name" value="RX-CC_like"/>
    <property type="match status" value="1"/>
</dbReference>
<dbReference type="PANTHER" id="PTHR23155">
    <property type="entry name" value="DISEASE RESISTANCE PROTEIN RP"/>
    <property type="match status" value="1"/>
</dbReference>
<dbReference type="Pfam" id="PF18052">
    <property type="entry name" value="Rx_N"/>
    <property type="match status" value="1"/>
</dbReference>
<evidence type="ECO:0000256" key="4">
    <source>
        <dbReference type="ARBA" id="ARBA00022741"/>
    </source>
</evidence>
<dbReference type="InterPro" id="IPR038005">
    <property type="entry name" value="RX-like_CC"/>
</dbReference>
<evidence type="ECO:0000259" key="9">
    <source>
        <dbReference type="Pfam" id="PF23598"/>
    </source>
</evidence>
<sequence length="830" mass="92417">MADTAFSVVSNLLGFLKTAITDEAKLLGGVHGDVQFIKDEMDSMNGFLLHLTKTEGEHDDQLRAWMKQVLEVAHIARDYIERYKRDVPPPPKDDGDRPCCWAWLRDHLDALPTARNRKQRDLAKKLLELKVRVKEVGERRLRYDVKVPAAPPVLRQAVKPPGQGEMEEEASRKAFRDALEDDIIKGRRASSALLVLWRSGPPGSEPAVSNAIPKLADCLRSEGGMIRAILKKCCAAPDDVELLKMFLCALWAYPYPTSKELGNLKNKLDGGGREPREEMRIFCYSMLSSQQKSCLQYLTAFTKEKEISRTSLVRRWAAEGLVAKDHDKTPEEVGERCFNELVFRGFVLPVRRGDDATTVRSCQLDGSIRDFILGMTQSENFLAELPSHLQRQLQIREIVLQPRPPPEQIQADGWCNNIVGRRRAAAAGLLSCCCGTSGGDTATSELLKDPMDELVLFLKTKLPEMYRLNVLDLGGCKGLKKRHLESICRSRTVGLLKYLSLRNTDVSQLPEARHMKKLEHLETLDIRGTDVPAGDLKDLILPKLKHLLAGRYSFTAGGADAGTSRTLAEVSISTVQMPRAVGAMADVETLSRFQVSGDGAELEEVVKLLRLRKLGVVVVRGNSTTAKHLCHVMSRLGEHLRSLSIWVEDDGSGRALDISVQVQATSFQASRLALENLDIKGTKISVPSWIQEASLLANITLHEATEMTEEDLRRLGNAPGLRCLRLRRSSFGSRVLRFRSGQFRALRFLVLEGEAITSVAFVDGAAPVLERITVWASGSFNYDDLIAGVISSQLPGLKAIELKGNDFNQKKLDTWQKDLKKHKNRPSLVV</sequence>
<evidence type="ECO:0000313" key="11">
    <source>
        <dbReference type="Proteomes" id="UP000823388"/>
    </source>
</evidence>
<dbReference type="GO" id="GO:0098542">
    <property type="term" value="P:defense response to other organism"/>
    <property type="evidence" value="ECO:0007669"/>
    <property type="project" value="TreeGrafter"/>
</dbReference>
<evidence type="ECO:0000259" key="8">
    <source>
        <dbReference type="Pfam" id="PF23559"/>
    </source>
</evidence>
<protein>
    <recommendedName>
        <fullName evidence="12">Rx N-terminal domain-containing protein</fullName>
    </recommendedName>
</protein>
<dbReference type="PANTHER" id="PTHR23155:SF1091">
    <property type="entry name" value="EXPRESSED PROTEIN"/>
    <property type="match status" value="1"/>
</dbReference>
<keyword evidence="6" id="KW-0175">Coiled coil</keyword>
<keyword evidence="11" id="KW-1185">Reference proteome</keyword>
<evidence type="ECO:0000256" key="3">
    <source>
        <dbReference type="ARBA" id="ARBA00022737"/>
    </source>
</evidence>
<organism evidence="10 11">
    <name type="scientific">Panicum virgatum</name>
    <name type="common">Blackwell switchgrass</name>
    <dbReference type="NCBI Taxonomy" id="38727"/>
    <lineage>
        <taxon>Eukaryota</taxon>
        <taxon>Viridiplantae</taxon>
        <taxon>Streptophyta</taxon>
        <taxon>Embryophyta</taxon>
        <taxon>Tracheophyta</taxon>
        <taxon>Spermatophyta</taxon>
        <taxon>Magnoliopsida</taxon>
        <taxon>Liliopsida</taxon>
        <taxon>Poales</taxon>
        <taxon>Poaceae</taxon>
        <taxon>PACMAD clade</taxon>
        <taxon>Panicoideae</taxon>
        <taxon>Panicodae</taxon>
        <taxon>Paniceae</taxon>
        <taxon>Panicinae</taxon>
        <taxon>Panicum</taxon>
        <taxon>Panicum sect. Hiantes</taxon>
    </lineage>
</organism>
<dbReference type="InterPro" id="IPR032675">
    <property type="entry name" value="LRR_dom_sf"/>
</dbReference>
<evidence type="ECO:0000256" key="2">
    <source>
        <dbReference type="ARBA" id="ARBA00022614"/>
    </source>
</evidence>
<dbReference type="AlphaFoldDB" id="A0A8T0PMW7"/>
<evidence type="ECO:0008006" key="12">
    <source>
        <dbReference type="Google" id="ProtNLM"/>
    </source>
</evidence>
<dbReference type="Pfam" id="PF23598">
    <property type="entry name" value="LRR_14"/>
    <property type="match status" value="1"/>
</dbReference>
<dbReference type="SUPFAM" id="SSF52047">
    <property type="entry name" value="RNI-like"/>
    <property type="match status" value="1"/>
</dbReference>
<evidence type="ECO:0000256" key="6">
    <source>
        <dbReference type="ARBA" id="ARBA00023054"/>
    </source>
</evidence>
<dbReference type="InterPro" id="IPR058922">
    <property type="entry name" value="WHD_DRP"/>
</dbReference>
<dbReference type="Proteomes" id="UP000823388">
    <property type="component" value="Chromosome 8K"/>
</dbReference>
<feature type="domain" description="Disease resistance protein winged helix" evidence="8">
    <location>
        <begin position="301"/>
        <end position="372"/>
    </location>
</feature>
<dbReference type="Pfam" id="PF23559">
    <property type="entry name" value="WHD_DRP"/>
    <property type="match status" value="1"/>
</dbReference>
<dbReference type="GO" id="GO:0000166">
    <property type="term" value="F:nucleotide binding"/>
    <property type="evidence" value="ECO:0007669"/>
    <property type="project" value="UniProtKB-KW"/>
</dbReference>
<dbReference type="Gene3D" id="1.10.10.10">
    <property type="entry name" value="Winged helix-like DNA-binding domain superfamily/Winged helix DNA-binding domain"/>
    <property type="match status" value="1"/>
</dbReference>